<evidence type="ECO:0000313" key="2">
    <source>
        <dbReference type="Proteomes" id="UP000230002"/>
    </source>
</evidence>
<evidence type="ECO:0008006" key="3">
    <source>
        <dbReference type="Google" id="ProtNLM"/>
    </source>
</evidence>
<reference evidence="1 2" key="1">
    <citation type="journal article" date="2015" name="Sci. Rep.">
        <title>Chromosome-level genome map provides insights into diverse defense mechanisms in the medicinal fungus Ganoderma sinense.</title>
        <authorList>
            <person name="Zhu Y."/>
            <person name="Xu J."/>
            <person name="Sun C."/>
            <person name="Zhou S."/>
            <person name="Xu H."/>
            <person name="Nelson D.R."/>
            <person name="Qian J."/>
            <person name="Song J."/>
            <person name="Luo H."/>
            <person name="Xiang L."/>
            <person name="Li Y."/>
            <person name="Xu Z."/>
            <person name="Ji A."/>
            <person name="Wang L."/>
            <person name="Lu S."/>
            <person name="Hayward A."/>
            <person name="Sun W."/>
            <person name="Li X."/>
            <person name="Schwartz D.C."/>
            <person name="Wang Y."/>
            <person name="Chen S."/>
        </authorList>
    </citation>
    <scope>NUCLEOTIDE SEQUENCE [LARGE SCALE GENOMIC DNA]</scope>
    <source>
        <strain evidence="1 2">ZZ0214-1</strain>
    </source>
</reference>
<proteinExistence type="predicted"/>
<sequence length="476" mass="53175">MFVPETPLDALNWDILLYMVTFLSRPDVSSLMKTSHEFYELGLRELFRDPVELRANNVQSLHKCLHIGKSNPRSHYLRDVTMSCTLSHLPPVSRESNVSMEQLLCDILQNASRLRKLRFDWGAASLSGSFSVVMPTLHCLEELYMPLVSQELWDSIKGLRAPIRKLAVHFGPTNHLPFLTADPVSLLEPFQSTLEELDLAVVQCEDMSVVYPAVQKLSLADCYYGRTRGGIDIGPVMCAFPNVVDFSLSAAKAQPALSHWKEGRSCDHADLIERCRTANTQWQREHPHAAAGSGWAALESVTAGHVVDLYMLGLRRAVPRVEIRAFSKGTLWMFRHVVADTRPSHLAISLFAREDVLDCLPRLVPDAESADALRHLTLVLQCDDADIPVERIIAGVTGMLARPRLRVERLSLCMRRWDTVGPYRLSPRALRALDAALAAVWDGQAGAVAARLLDGIPALRELTLTVAEHEGRWART</sequence>
<dbReference type="OrthoDB" id="2734540at2759"/>
<protein>
    <recommendedName>
        <fullName evidence="3">F-box domain-containing protein</fullName>
    </recommendedName>
</protein>
<keyword evidence="2" id="KW-1185">Reference proteome</keyword>
<accession>A0A2G8S251</accession>
<comment type="caution">
    <text evidence="1">The sequence shown here is derived from an EMBL/GenBank/DDBJ whole genome shotgun (WGS) entry which is preliminary data.</text>
</comment>
<dbReference type="Proteomes" id="UP000230002">
    <property type="component" value="Unassembled WGS sequence"/>
</dbReference>
<organism evidence="1 2">
    <name type="scientific">Ganoderma sinense ZZ0214-1</name>
    <dbReference type="NCBI Taxonomy" id="1077348"/>
    <lineage>
        <taxon>Eukaryota</taxon>
        <taxon>Fungi</taxon>
        <taxon>Dikarya</taxon>
        <taxon>Basidiomycota</taxon>
        <taxon>Agaricomycotina</taxon>
        <taxon>Agaricomycetes</taxon>
        <taxon>Polyporales</taxon>
        <taxon>Polyporaceae</taxon>
        <taxon>Ganoderma</taxon>
    </lineage>
</organism>
<evidence type="ECO:0000313" key="1">
    <source>
        <dbReference type="EMBL" id="PIL27850.1"/>
    </source>
</evidence>
<name>A0A2G8S251_9APHY</name>
<dbReference type="EMBL" id="AYKW01000034">
    <property type="protein sequence ID" value="PIL27850.1"/>
    <property type="molecule type" value="Genomic_DNA"/>
</dbReference>
<dbReference type="AlphaFoldDB" id="A0A2G8S251"/>
<gene>
    <name evidence="1" type="ORF">GSI_11004</name>
</gene>